<name>A0AA86UB62_9EUKA</name>
<comment type="caution">
    <text evidence="2">The sequence shown here is derived from an EMBL/GenBank/DDBJ whole genome shotgun (WGS) entry which is preliminary data.</text>
</comment>
<reference evidence="3 4" key="2">
    <citation type="submission" date="2024-07" db="EMBL/GenBank/DDBJ databases">
        <authorList>
            <person name="Akdeniz Z."/>
        </authorList>
    </citation>
    <scope>NUCLEOTIDE SEQUENCE [LARGE SCALE GENOMIC DNA]</scope>
</reference>
<evidence type="ECO:0000313" key="3">
    <source>
        <dbReference type="EMBL" id="CAL6012561.1"/>
    </source>
</evidence>
<proteinExistence type="predicted"/>
<feature type="region of interest" description="Disordered" evidence="1">
    <location>
        <begin position="212"/>
        <end position="258"/>
    </location>
</feature>
<gene>
    <name evidence="3" type="ORF">HINF_LOCUS23366</name>
    <name evidence="2" type="ORF">HINF_LOCUS33301</name>
</gene>
<reference evidence="2" key="1">
    <citation type="submission" date="2023-06" db="EMBL/GenBank/DDBJ databases">
        <authorList>
            <person name="Kurt Z."/>
        </authorList>
    </citation>
    <scope>NUCLEOTIDE SEQUENCE</scope>
</reference>
<evidence type="ECO:0000256" key="1">
    <source>
        <dbReference type="SAM" id="MobiDB-lite"/>
    </source>
</evidence>
<feature type="region of interest" description="Disordered" evidence="1">
    <location>
        <begin position="174"/>
        <end position="199"/>
    </location>
</feature>
<organism evidence="2">
    <name type="scientific">Hexamita inflata</name>
    <dbReference type="NCBI Taxonomy" id="28002"/>
    <lineage>
        <taxon>Eukaryota</taxon>
        <taxon>Metamonada</taxon>
        <taxon>Diplomonadida</taxon>
        <taxon>Hexamitidae</taxon>
        <taxon>Hexamitinae</taxon>
        <taxon>Hexamita</taxon>
    </lineage>
</organism>
<sequence length="412" mass="48066">MEQQSCYNNQPRVQIIIGQTEQVVPVKIIYSDNCDCYEFTYIHNQITNTMRISTSSVSLSSKVHLLIDQNKYILPVNMYYAENGYIYEFDFLYNKVNQKMSILVPHQPITTFKPFSTLKPFIPVHKSVNDHKQFNSVSKFTPLTVQKTTVQENSTQKQILTPFEPLHTKLNKPELQSEEEVEVFEETQSSLDENQEQKWDPVNVPEPKLLIAKKIPTKRNEKAPQNDCTKTEPKQQKEEKAKIQVETQSNSSQEQLNDEKDIPALLETFVSLVTKTNEKQQKVIYEQLNIILGSQNINNKEFELFEQKILSMINNINKITNLNKKEFRDYILNTNIQLKNECLQKKEQEKQINIAVQKSDQEVLKQEKEQSIKNDNLRAFVVKNQVTQNIVNNFYQQETKPGNTIIDVQQSK</sequence>
<dbReference type="EMBL" id="CAXDID020000066">
    <property type="protein sequence ID" value="CAL6012561.1"/>
    <property type="molecule type" value="Genomic_DNA"/>
</dbReference>
<keyword evidence="4" id="KW-1185">Reference proteome</keyword>
<feature type="compositionally biased region" description="Basic and acidic residues" evidence="1">
    <location>
        <begin position="218"/>
        <end position="243"/>
    </location>
</feature>
<evidence type="ECO:0000313" key="2">
    <source>
        <dbReference type="EMBL" id="CAI9945656.1"/>
    </source>
</evidence>
<dbReference type="AlphaFoldDB" id="A0AA86UB62"/>
<accession>A0AA86UB62</accession>
<dbReference type="EMBL" id="CATOUU010000747">
    <property type="protein sequence ID" value="CAI9945656.1"/>
    <property type="molecule type" value="Genomic_DNA"/>
</dbReference>
<protein>
    <submittedName>
        <fullName evidence="3">Hypothetical_protein</fullName>
    </submittedName>
</protein>
<dbReference type="Proteomes" id="UP001642409">
    <property type="component" value="Unassembled WGS sequence"/>
</dbReference>
<feature type="compositionally biased region" description="Acidic residues" evidence="1">
    <location>
        <begin position="176"/>
        <end position="185"/>
    </location>
</feature>
<evidence type="ECO:0000313" key="4">
    <source>
        <dbReference type="Proteomes" id="UP001642409"/>
    </source>
</evidence>